<gene>
    <name evidence="8" type="ORF">CLH62_04200</name>
</gene>
<feature type="transmembrane region" description="Helical" evidence="6">
    <location>
        <begin position="222"/>
        <end position="241"/>
    </location>
</feature>
<evidence type="ECO:0000313" key="9">
    <source>
        <dbReference type="Proteomes" id="UP000229044"/>
    </source>
</evidence>
<keyword evidence="5 6" id="KW-0472">Membrane</keyword>
<evidence type="ECO:0000256" key="3">
    <source>
        <dbReference type="ARBA" id="ARBA00022692"/>
    </source>
</evidence>
<keyword evidence="9" id="KW-1185">Reference proteome</keyword>
<evidence type="ECO:0000256" key="2">
    <source>
        <dbReference type="ARBA" id="ARBA00022475"/>
    </source>
</evidence>
<keyword evidence="3 6" id="KW-0812">Transmembrane</keyword>
<dbReference type="GO" id="GO:0005886">
    <property type="term" value="C:plasma membrane"/>
    <property type="evidence" value="ECO:0007669"/>
    <property type="project" value="UniProtKB-SubCell"/>
</dbReference>
<dbReference type="Pfam" id="PF02706">
    <property type="entry name" value="Wzz"/>
    <property type="match status" value="1"/>
</dbReference>
<feature type="domain" description="Polysaccharide chain length determinant N-terminal" evidence="7">
    <location>
        <begin position="14"/>
        <end position="67"/>
    </location>
</feature>
<name>A0A2G1VJ40_9GAMM</name>
<reference evidence="8 9" key="1">
    <citation type="submission" date="2017-09" db="EMBL/GenBank/DDBJ databases">
        <title>The draft genome sequences of Marinobacter guineae M3B.</title>
        <authorList>
            <person name="Cao J."/>
        </authorList>
    </citation>
    <scope>NUCLEOTIDE SEQUENCE [LARGE SCALE GENOMIC DNA]</scope>
    <source>
        <strain evidence="8 9">M3B</strain>
    </source>
</reference>
<dbReference type="PANTHER" id="PTHR32309">
    <property type="entry name" value="TYROSINE-PROTEIN KINASE"/>
    <property type="match status" value="1"/>
</dbReference>
<evidence type="ECO:0000313" key="8">
    <source>
        <dbReference type="EMBL" id="PHQ26793.1"/>
    </source>
</evidence>
<dbReference type="AlphaFoldDB" id="A0A2G1VJ40"/>
<protein>
    <submittedName>
        <fullName evidence="8">Lipopolysaccharide biosynthesis protein</fullName>
    </submittedName>
</protein>
<evidence type="ECO:0000256" key="6">
    <source>
        <dbReference type="SAM" id="Phobius"/>
    </source>
</evidence>
<comment type="subcellular location">
    <subcellularLocation>
        <location evidence="1">Cell membrane</location>
        <topology evidence="1">Multi-pass membrane protein</topology>
    </subcellularLocation>
</comment>
<dbReference type="RefSeq" id="WP_099616869.1">
    <property type="nucleotide sequence ID" value="NZ_KZ319339.1"/>
</dbReference>
<dbReference type="Proteomes" id="UP000229044">
    <property type="component" value="Unassembled WGS sequence"/>
</dbReference>
<evidence type="ECO:0000256" key="5">
    <source>
        <dbReference type="ARBA" id="ARBA00023136"/>
    </source>
</evidence>
<keyword evidence="2" id="KW-1003">Cell membrane</keyword>
<organism evidence="8 9">
    <name type="scientific">Marinobacter guineae</name>
    <dbReference type="NCBI Taxonomy" id="432303"/>
    <lineage>
        <taxon>Bacteria</taxon>
        <taxon>Pseudomonadati</taxon>
        <taxon>Pseudomonadota</taxon>
        <taxon>Gammaproteobacteria</taxon>
        <taxon>Pseudomonadales</taxon>
        <taxon>Marinobacteraceae</taxon>
        <taxon>Marinobacter</taxon>
    </lineage>
</organism>
<dbReference type="OrthoDB" id="5781423at2"/>
<proteinExistence type="predicted"/>
<evidence type="ECO:0000256" key="4">
    <source>
        <dbReference type="ARBA" id="ARBA00022989"/>
    </source>
</evidence>
<dbReference type="InterPro" id="IPR050445">
    <property type="entry name" value="Bact_polysacc_biosynth/exp"/>
</dbReference>
<dbReference type="PANTHER" id="PTHR32309:SF31">
    <property type="entry name" value="CAPSULAR EXOPOLYSACCHARIDE FAMILY"/>
    <property type="match status" value="1"/>
</dbReference>
<dbReference type="InterPro" id="IPR003856">
    <property type="entry name" value="LPS_length_determ_N"/>
</dbReference>
<sequence length="255" mass="27977">MEDRRRGSQPQYNDEISLVDLASTFLKRRRVFYAVLFSALLAGIIYAMLMPERYDYVSLVKLAEKAPGNYIDNPAAIIATLESQWLPEYQSTYHAEHDQSIPFKVQFENPENTGLIRVVSEASPSQAEVVKQVHAQLIDELLEAQTAAVSSLKRNLERQIESLTSTIKMLEGSEGATDAGTAIAAAFEKRLALEVTLSSIQPMEVLAVSRESAGRKGPARSLIVLLAGLLGLMGGVFLAFVTEFASLVKAQLAEM</sequence>
<evidence type="ECO:0000256" key="1">
    <source>
        <dbReference type="ARBA" id="ARBA00004651"/>
    </source>
</evidence>
<feature type="transmembrane region" description="Helical" evidence="6">
    <location>
        <begin position="31"/>
        <end position="49"/>
    </location>
</feature>
<accession>A0A2G1VJ40</accession>
<comment type="caution">
    <text evidence="8">The sequence shown here is derived from an EMBL/GenBank/DDBJ whole genome shotgun (WGS) entry which is preliminary data.</text>
</comment>
<evidence type="ECO:0000259" key="7">
    <source>
        <dbReference type="Pfam" id="PF02706"/>
    </source>
</evidence>
<keyword evidence="4 6" id="KW-1133">Transmembrane helix</keyword>
<dbReference type="EMBL" id="NTFI01000001">
    <property type="protein sequence ID" value="PHQ26793.1"/>
    <property type="molecule type" value="Genomic_DNA"/>
</dbReference>